<evidence type="ECO:0000256" key="2">
    <source>
        <dbReference type="ARBA" id="ARBA00005585"/>
    </source>
</evidence>
<accession>A0A4U5LX44</accession>
<keyword evidence="6" id="KW-0325">Glycoprotein</keyword>
<dbReference type="EMBL" id="AZBU02000011">
    <property type="protein sequence ID" value="TKR60789.1"/>
    <property type="molecule type" value="Genomic_DNA"/>
</dbReference>
<gene>
    <name evidence="9" type="ORF">L596_027984</name>
</gene>
<reference evidence="9 10" key="1">
    <citation type="journal article" date="2015" name="Genome Biol.">
        <title>Comparative genomics of Steinernema reveals deeply conserved gene regulatory networks.</title>
        <authorList>
            <person name="Dillman A.R."/>
            <person name="Macchietto M."/>
            <person name="Porter C.F."/>
            <person name="Rogers A."/>
            <person name="Williams B."/>
            <person name="Antoshechkin I."/>
            <person name="Lee M.M."/>
            <person name="Goodwin Z."/>
            <person name="Lu X."/>
            <person name="Lewis E.E."/>
            <person name="Goodrich-Blair H."/>
            <person name="Stock S.P."/>
            <person name="Adams B.J."/>
            <person name="Sternberg P.W."/>
            <person name="Mortazavi A."/>
        </authorList>
    </citation>
    <scope>NUCLEOTIDE SEQUENCE [LARGE SCALE GENOMIC DNA]</scope>
    <source>
        <strain evidence="9 10">ALL</strain>
    </source>
</reference>
<feature type="transmembrane region" description="Helical" evidence="7">
    <location>
        <begin position="131"/>
        <end position="151"/>
    </location>
</feature>
<evidence type="ECO:0000256" key="4">
    <source>
        <dbReference type="ARBA" id="ARBA00022989"/>
    </source>
</evidence>
<feature type="transmembrane region" description="Helical" evidence="7">
    <location>
        <begin position="350"/>
        <end position="369"/>
    </location>
</feature>
<evidence type="ECO:0000256" key="1">
    <source>
        <dbReference type="ARBA" id="ARBA00004141"/>
    </source>
</evidence>
<feature type="transmembrane region" description="Helical" evidence="7">
    <location>
        <begin position="287"/>
        <end position="305"/>
    </location>
</feature>
<evidence type="ECO:0000256" key="3">
    <source>
        <dbReference type="ARBA" id="ARBA00022692"/>
    </source>
</evidence>
<feature type="transmembrane region" description="Helical" evidence="7">
    <location>
        <begin position="405"/>
        <end position="427"/>
    </location>
</feature>
<dbReference type="SUPFAM" id="SSF82866">
    <property type="entry name" value="Multidrug efflux transporter AcrB transmembrane domain"/>
    <property type="match status" value="1"/>
</dbReference>
<dbReference type="Pfam" id="PF02460">
    <property type="entry name" value="Patched"/>
    <property type="match status" value="1"/>
</dbReference>
<dbReference type="PROSITE" id="PS50156">
    <property type="entry name" value="SSD"/>
    <property type="match status" value="1"/>
</dbReference>
<dbReference type="GO" id="GO:0030659">
    <property type="term" value="C:cytoplasmic vesicle membrane"/>
    <property type="evidence" value="ECO:0007669"/>
    <property type="project" value="TreeGrafter"/>
</dbReference>
<keyword evidence="5 7" id="KW-0472">Membrane</keyword>
<evidence type="ECO:0000256" key="5">
    <source>
        <dbReference type="ARBA" id="ARBA00023136"/>
    </source>
</evidence>
<dbReference type="PANTHER" id="PTHR10796">
    <property type="entry name" value="PATCHED-RELATED"/>
    <property type="match status" value="1"/>
</dbReference>
<evidence type="ECO:0000313" key="10">
    <source>
        <dbReference type="Proteomes" id="UP000298663"/>
    </source>
</evidence>
<evidence type="ECO:0000256" key="7">
    <source>
        <dbReference type="SAM" id="Phobius"/>
    </source>
</evidence>
<keyword evidence="3 7" id="KW-0812">Transmembrane</keyword>
<dbReference type="PANTHER" id="PTHR10796:SF104">
    <property type="entry name" value="SSD DOMAIN-CONTAINING PROTEIN"/>
    <property type="match status" value="1"/>
</dbReference>
<protein>
    <recommendedName>
        <fullName evidence="8">SSD domain-containing protein</fullName>
    </recommendedName>
</protein>
<dbReference type="OrthoDB" id="6510177at2759"/>
<dbReference type="GO" id="GO:0018996">
    <property type="term" value="P:molting cycle, collagen and cuticulin-based cuticle"/>
    <property type="evidence" value="ECO:0007669"/>
    <property type="project" value="TreeGrafter"/>
</dbReference>
<keyword evidence="10" id="KW-1185">Reference proteome</keyword>
<feature type="domain" description="SSD" evidence="8">
    <location>
        <begin position="349"/>
        <end position="428"/>
    </location>
</feature>
<keyword evidence="4 7" id="KW-1133">Transmembrane helix</keyword>
<dbReference type="InterPro" id="IPR000731">
    <property type="entry name" value="SSD"/>
</dbReference>
<name>A0A4U5LX44_STECR</name>
<evidence type="ECO:0000259" key="8">
    <source>
        <dbReference type="PROSITE" id="PS50156"/>
    </source>
</evidence>
<evidence type="ECO:0000313" key="9">
    <source>
        <dbReference type="EMBL" id="TKR60789.1"/>
    </source>
</evidence>
<dbReference type="Proteomes" id="UP000298663">
    <property type="component" value="Unassembled WGS sequence"/>
</dbReference>
<dbReference type="InterPro" id="IPR051697">
    <property type="entry name" value="Patched_domain-protein"/>
</dbReference>
<dbReference type="GO" id="GO:0006897">
    <property type="term" value="P:endocytosis"/>
    <property type="evidence" value="ECO:0007669"/>
    <property type="project" value="TreeGrafter"/>
</dbReference>
<proteinExistence type="inferred from homology"/>
<organism evidence="9 10">
    <name type="scientific">Steinernema carpocapsae</name>
    <name type="common">Entomopathogenic nematode</name>
    <dbReference type="NCBI Taxonomy" id="34508"/>
    <lineage>
        <taxon>Eukaryota</taxon>
        <taxon>Metazoa</taxon>
        <taxon>Ecdysozoa</taxon>
        <taxon>Nematoda</taxon>
        <taxon>Chromadorea</taxon>
        <taxon>Rhabditida</taxon>
        <taxon>Tylenchina</taxon>
        <taxon>Panagrolaimomorpha</taxon>
        <taxon>Strongyloidoidea</taxon>
        <taxon>Steinernematidae</taxon>
        <taxon>Steinernema</taxon>
    </lineage>
</organism>
<dbReference type="GO" id="GO:0005886">
    <property type="term" value="C:plasma membrane"/>
    <property type="evidence" value="ECO:0007669"/>
    <property type="project" value="TreeGrafter"/>
</dbReference>
<comment type="subcellular location">
    <subcellularLocation>
        <location evidence="1">Membrane</location>
        <topology evidence="1">Multi-pass membrane protein</topology>
    </subcellularLocation>
</comment>
<comment type="caution">
    <text evidence="9">The sequence shown here is derived from an EMBL/GenBank/DDBJ whole genome shotgun (WGS) entry which is preliminary data.</text>
</comment>
<reference evidence="9 10" key="2">
    <citation type="journal article" date="2019" name="G3 (Bethesda)">
        <title>Hybrid Assembly of the Genome of the Entomopathogenic Nematode Steinernema carpocapsae Identifies the X-Chromosome.</title>
        <authorList>
            <person name="Serra L."/>
            <person name="Macchietto M."/>
            <person name="Macias-Munoz A."/>
            <person name="McGill C.J."/>
            <person name="Rodriguez I.M."/>
            <person name="Rodriguez B."/>
            <person name="Murad R."/>
            <person name="Mortazavi A."/>
        </authorList>
    </citation>
    <scope>NUCLEOTIDE SEQUENCE [LARGE SCALE GENOMIC DNA]</scope>
    <source>
        <strain evidence="9 10">ALL</strain>
    </source>
</reference>
<dbReference type="AlphaFoldDB" id="A0A4U5LX44"/>
<feature type="transmembrane region" description="Helical" evidence="7">
    <location>
        <begin position="381"/>
        <end position="399"/>
    </location>
</feature>
<comment type="similarity">
    <text evidence="2">Belongs to the patched family.</text>
</comment>
<sequence>MVSPGDSRTTCRRGVFKLVAVAHDRLQRICFAGTESTKAPFLDLESLARGSLESTPPPPIAAAHFQRLRRTSPNPVPPPSDSTRTPCEDFPTHVNSPHICRPAMILPTAFIERKLQSIFYSLGQLIGRHPWRFIIGPLIFSLLCSAGFVRFKQINNARVQFTASDAPSRFEAETLHRFLNQNGESNVVQVIVDARGQGDLLQSPYKEQLIALTAELSEEVKVEDPARGRNVSFMEMCEPYCRKNDPLITTLKLAHSGRIEMTYPVINLMGTEASIGTSMYKIERDNATGLIIGFKFAILQFFLVHKEVMYAWEDKAMEVIKSNKYNFIRVDMASDNLVGKEVKRMGTETAPMLVLALGALLVFVIGCSFRQRSRESKPFESVIGGVTPIVAGLASIGLVSATGLAFQSIVVATMFLLLAVGVDDVFIMRPRGGARTKALLWRSALRTL</sequence>
<evidence type="ECO:0000256" key="6">
    <source>
        <dbReference type="ARBA" id="ARBA00023180"/>
    </source>
</evidence>
<dbReference type="InterPro" id="IPR003392">
    <property type="entry name" value="PTHD_SSD"/>
</dbReference>